<name>B0NTP8_BACSE</name>
<reference evidence="2 3" key="2">
    <citation type="submission" date="2007-11" db="EMBL/GenBank/DDBJ databases">
        <authorList>
            <person name="Fulton L."/>
            <person name="Clifton S."/>
            <person name="Fulton B."/>
            <person name="Xu J."/>
            <person name="Minx P."/>
            <person name="Pepin K.H."/>
            <person name="Johnson M."/>
            <person name="Thiruvilangam P."/>
            <person name="Bhonagiri V."/>
            <person name="Nash W.E."/>
            <person name="Mardis E.R."/>
            <person name="Wilson R.K."/>
        </authorList>
    </citation>
    <scope>NUCLEOTIDE SEQUENCE [LARGE SCALE GENOMIC DNA]</scope>
    <source>
        <strain evidence="2 3">ATCC 43183</strain>
    </source>
</reference>
<proteinExistence type="predicted"/>
<dbReference type="HOGENOM" id="CLU_3004667_0_0_10"/>
<sequence length="56" mass="6543">MGLSFRTEKLSSFVCLALFCLLCFSFLFFSLFCLFSWGQQIFSADYSYTCEVFFLS</sequence>
<protein>
    <submittedName>
        <fullName evidence="2">Uncharacterized protein</fullName>
    </submittedName>
</protein>
<evidence type="ECO:0000313" key="3">
    <source>
        <dbReference type="Proteomes" id="UP000004713"/>
    </source>
</evidence>
<keyword evidence="1" id="KW-1133">Transmembrane helix</keyword>
<dbReference type="EMBL" id="ABFZ02000022">
    <property type="protein sequence ID" value="EDS13741.1"/>
    <property type="molecule type" value="Genomic_DNA"/>
</dbReference>
<feature type="transmembrane region" description="Helical" evidence="1">
    <location>
        <begin position="12"/>
        <end position="37"/>
    </location>
</feature>
<gene>
    <name evidence="2" type="ORF">BACSTE_02877</name>
</gene>
<keyword evidence="1" id="KW-0472">Membrane</keyword>
<reference evidence="2 3" key="1">
    <citation type="submission" date="2007-11" db="EMBL/GenBank/DDBJ databases">
        <title>Draft genome sequence of Bacteroides stercoris(ATCC 43183).</title>
        <authorList>
            <person name="Sudarsanam P."/>
            <person name="Ley R."/>
            <person name="Guruge J."/>
            <person name="Turnbaugh P.J."/>
            <person name="Mahowald M."/>
            <person name="Liep D."/>
            <person name="Gordon J."/>
        </authorList>
    </citation>
    <scope>NUCLEOTIDE SEQUENCE [LARGE SCALE GENOMIC DNA]</scope>
    <source>
        <strain evidence="2 3">ATCC 43183</strain>
    </source>
</reference>
<dbReference type="Proteomes" id="UP000004713">
    <property type="component" value="Unassembled WGS sequence"/>
</dbReference>
<organism evidence="2 3">
    <name type="scientific">Bacteroides stercoris ATCC 43183</name>
    <dbReference type="NCBI Taxonomy" id="449673"/>
    <lineage>
        <taxon>Bacteria</taxon>
        <taxon>Pseudomonadati</taxon>
        <taxon>Bacteroidota</taxon>
        <taxon>Bacteroidia</taxon>
        <taxon>Bacteroidales</taxon>
        <taxon>Bacteroidaceae</taxon>
        <taxon>Bacteroides</taxon>
    </lineage>
</organism>
<dbReference type="AlphaFoldDB" id="B0NTP8"/>
<keyword evidence="1" id="KW-0812">Transmembrane</keyword>
<comment type="caution">
    <text evidence="2">The sequence shown here is derived from an EMBL/GenBank/DDBJ whole genome shotgun (WGS) entry which is preliminary data.</text>
</comment>
<evidence type="ECO:0000313" key="2">
    <source>
        <dbReference type="EMBL" id="EDS13741.1"/>
    </source>
</evidence>
<accession>B0NTP8</accession>
<evidence type="ECO:0000256" key="1">
    <source>
        <dbReference type="SAM" id="Phobius"/>
    </source>
</evidence>